<evidence type="ECO:0000313" key="1">
    <source>
        <dbReference type="EMBL" id="KAI0042844.1"/>
    </source>
</evidence>
<keyword evidence="2" id="KW-1185">Reference proteome</keyword>
<sequence length="81" mass="9532">MDLNSLPTSLRVPRSFNYVYVVFSPIYQPGVDRAPPPPSKFPPYVHVLPWRLNRPRFPDNRDYDPTKKCSRATGDVYFYRV</sequence>
<dbReference type="EMBL" id="MU276045">
    <property type="protein sequence ID" value="KAI0042844.1"/>
    <property type="molecule type" value="Genomic_DNA"/>
</dbReference>
<evidence type="ECO:0000313" key="2">
    <source>
        <dbReference type="Proteomes" id="UP000814033"/>
    </source>
</evidence>
<name>A0ACB8RFC9_9AGAM</name>
<reference evidence="1" key="2">
    <citation type="journal article" date="2022" name="New Phytol.">
        <title>Evolutionary transition to the ectomycorrhizal habit in the genomes of a hyperdiverse lineage of mushroom-forming fungi.</title>
        <authorList>
            <person name="Looney B."/>
            <person name="Miyauchi S."/>
            <person name="Morin E."/>
            <person name="Drula E."/>
            <person name="Courty P.E."/>
            <person name="Kohler A."/>
            <person name="Kuo A."/>
            <person name="LaButti K."/>
            <person name="Pangilinan J."/>
            <person name="Lipzen A."/>
            <person name="Riley R."/>
            <person name="Andreopoulos W."/>
            <person name="He G."/>
            <person name="Johnson J."/>
            <person name="Nolan M."/>
            <person name="Tritt A."/>
            <person name="Barry K.W."/>
            <person name="Grigoriev I.V."/>
            <person name="Nagy L.G."/>
            <person name="Hibbett D."/>
            <person name="Henrissat B."/>
            <person name="Matheny P.B."/>
            <person name="Labbe J."/>
            <person name="Martin F.M."/>
        </authorList>
    </citation>
    <scope>NUCLEOTIDE SEQUENCE</scope>
    <source>
        <strain evidence="1">FP105234-sp</strain>
    </source>
</reference>
<organism evidence="1 2">
    <name type="scientific">Auriscalpium vulgare</name>
    <dbReference type="NCBI Taxonomy" id="40419"/>
    <lineage>
        <taxon>Eukaryota</taxon>
        <taxon>Fungi</taxon>
        <taxon>Dikarya</taxon>
        <taxon>Basidiomycota</taxon>
        <taxon>Agaricomycotina</taxon>
        <taxon>Agaricomycetes</taxon>
        <taxon>Russulales</taxon>
        <taxon>Auriscalpiaceae</taxon>
        <taxon>Auriscalpium</taxon>
    </lineage>
</organism>
<accession>A0ACB8RFC9</accession>
<dbReference type="Proteomes" id="UP000814033">
    <property type="component" value="Unassembled WGS sequence"/>
</dbReference>
<reference evidence="1" key="1">
    <citation type="submission" date="2021-02" db="EMBL/GenBank/DDBJ databases">
        <authorList>
            <consortium name="DOE Joint Genome Institute"/>
            <person name="Ahrendt S."/>
            <person name="Looney B.P."/>
            <person name="Miyauchi S."/>
            <person name="Morin E."/>
            <person name="Drula E."/>
            <person name="Courty P.E."/>
            <person name="Chicoki N."/>
            <person name="Fauchery L."/>
            <person name="Kohler A."/>
            <person name="Kuo A."/>
            <person name="Labutti K."/>
            <person name="Pangilinan J."/>
            <person name="Lipzen A."/>
            <person name="Riley R."/>
            <person name="Andreopoulos W."/>
            <person name="He G."/>
            <person name="Johnson J."/>
            <person name="Barry K.W."/>
            <person name="Grigoriev I.V."/>
            <person name="Nagy L."/>
            <person name="Hibbett D."/>
            <person name="Henrissat B."/>
            <person name="Matheny P.B."/>
            <person name="Labbe J."/>
            <person name="Martin F."/>
        </authorList>
    </citation>
    <scope>NUCLEOTIDE SEQUENCE</scope>
    <source>
        <strain evidence="1">FP105234-sp</strain>
    </source>
</reference>
<proteinExistence type="predicted"/>
<protein>
    <submittedName>
        <fullName evidence="1">Uncharacterized protein</fullName>
    </submittedName>
</protein>
<comment type="caution">
    <text evidence="1">The sequence shown here is derived from an EMBL/GenBank/DDBJ whole genome shotgun (WGS) entry which is preliminary data.</text>
</comment>
<gene>
    <name evidence="1" type="ORF">FA95DRAFT_1563912</name>
</gene>